<dbReference type="GO" id="GO:0003723">
    <property type="term" value="F:RNA binding"/>
    <property type="evidence" value="ECO:0007669"/>
    <property type="project" value="InterPro"/>
</dbReference>
<dbReference type="InterPro" id="IPR020094">
    <property type="entry name" value="TruA/RsuA/RluB/E/F_N"/>
</dbReference>
<dbReference type="InterPro" id="IPR001406">
    <property type="entry name" value="PsdUridine_synth_TruA"/>
</dbReference>
<proteinExistence type="inferred from homology"/>
<dbReference type="STRING" id="1182542.W9YKR4"/>
<reference evidence="6 7" key="1">
    <citation type="submission" date="2013-03" db="EMBL/GenBank/DDBJ databases">
        <title>The Genome Sequence of Capronia epimyces CBS 606.96.</title>
        <authorList>
            <consortium name="The Broad Institute Genomics Platform"/>
            <person name="Cuomo C."/>
            <person name="de Hoog S."/>
            <person name="Gorbushina A."/>
            <person name="Walker B."/>
            <person name="Young S.K."/>
            <person name="Zeng Q."/>
            <person name="Gargeya S."/>
            <person name="Fitzgerald M."/>
            <person name="Haas B."/>
            <person name="Abouelleil A."/>
            <person name="Allen A.W."/>
            <person name="Alvarado L."/>
            <person name="Arachchi H.M."/>
            <person name="Berlin A.M."/>
            <person name="Chapman S.B."/>
            <person name="Gainer-Dewar J."/>
            <person name="Goldberg J."/>
            <person name="Griggs A."/>
            <person name="Gujja S."/>
            <person name="Hansen M."/>
            <person name="Howarth C."/>
            <person name="Imamovic A."/>
            <person name="Ireland A."/>
            <person name="Larimer J."/>
            <person name="McCowan C."/>
            <person name="Murphy C."/>
            <person name="Pearson M."/>
            <person name="Poon T.W."/>
            <person name="Priest M."/>
            <person name="Roberts A."/>
            <person name="Saif S."/>
            <person name="Shea T."/>
            <person name="Sisk P."/>
            <person name="Sykes S."/>
            <person name="Wortman J."/>
            <person name="Nusbaum C."/>
            <person name="Birren B."/>
        </authorList>
    </citation>
    <scope>NUCLEOTIDE SEQUENCE [LARGE SCALE GENOMIC DNA]</scope>
    <source>
        <strain evidence="6 7">CBS 606.96</strain>
    </source>
</reference>
<evidence type="ECO:0000256" key="1">
    <source>
        <dbReference type="ARBA" id="ARBA00009375"/>
    </source>
</evidence>
<dbReference type="InterPro" id="IPR020097">
    <property type="entry name" value="PsdUridine_synth_TruA_a/b_dom"/>
</dbReference>
<name>W9YKR4_9EURO</name>
<dbReference type="OrthoDB" id="25767at2759"/>
<keyword evidence="3" id="KW-0413">Isomerase</keyword>
<feature type="compositionally biased region" description="Low complexity" evidence="4">
    <location>
        <begin position="264"/>
        <end position="273"/>
    </location>
</feature>
<dbReference type="Pfam" id="PF01416">
    <property type="entry name" value="PseudoU_synth_1"/>
    <property type="match status" value="1"/>
</dbReference>
<dbReference type="HOGENOM" id="CLU_014673_2_3_1"/>
<dbReference type="PANTHER" id="PTHR11142">
    <property type="entry name" value="PSEUDOURIDYLATE SYNTHASE"/>
    <property type="match status" value="1"/>
</dbReference>
<feature type="region of interest" description="Disordered" evidence="4">
    <location>
        <begin position="39"/>
        <end position="109"/>
    </location>
</feature>
<accession>W9YKR4</accession>
<comment type="caution">
    <text evidence="6">The sequence shown here is derived from an EMBL/GenBank/DDBJ whole genome shotgun (WGS) entry which is preliminary data.</text>
</comment>
<keyword evidence="7" id="KW-1185">Reference proteome</keyword>
<protein>
    <recommendedName>
        <fullName evidence="5">Pseudouridine synthase I TruA alpha/beta domain-containing protein</fullName>
    </recommendedName>
</protein>
<evidence type="ECO:0000256" key="4">
    <source>
        <dbReference type="SAM" id="MobiDB-lite"/>
    </source>
</evidence>
<comment type="similarity">
    <text evidence="1">Belongs to the tRNA pseudouridine synthase TruA family.</text>
</comment>
<dbReference type="GeneID" id="19170752"/>
<dbReference type="EMBL" id="AMGY01000005">
    <property type="protein sequence ID" value="EXJ82829.1"/>
    <property type="molecule type" value="Genomic_DNA"/>
</dbReference>
<dbReference type="eggNOG" id="KOG2554">
    <property type="taxonomic scope" value="Eukaryota"/>
</dbReference>
<keyword evidence="2" id="KW-0819">tRNA processing</keyword>
<dbReference type="GO" id="GO:0031119">
    <property type="term" value="P:tRNA pseudouridine synthesis"/>
    <property type="evidence" value="ECO:0007669"/>
    <property type="project" value="TreeGrafter"/>
</dbReference>
<dbReference type="GO" id="GO:0005634">
    <property type="term" value="C:nucleus"/>
    <property type="evidence" value="ECO:0007669"/>
    <property type="project" value="TreeGrafter"/>
</dbReference>
<dbReference type="Gene3D" id="3.30.70.580">
    <property type="entry name" value="Pseudouridine synthase I, catalytic domain, N-terminal subdomain"/>
    <property type="match status" value="1"/>
</dbReference>
<dbReference type="PANTHER" id="PTHR11142:SF5">
    <property type="entry name" value="TRNA PSEUDOURIDINE(38_39) SYNTHASE"/>
    <property type="match status" value="1"/>
</dbReference>
<dbReference type="GO" id="GO:1990481">
    <property type="term" value="P:mRNA pseudouridine synthesis"/>
    <property type="evidence" value="ECO:0007669"/>
    <property type="project" value="TreeGrafter"/>
</dbReference>
<feature type="domain" description="Pseudouridine synthase I TruA alpha/beta" evidence="5">
    <location>
        <begin position="412"/>
        <end position="567"/>
    </location>
</feature>
<evidence type="ECO:0000256" key="2">
    <source>
        <dbReference type="ARBA" id="ARBA00022694"/>
    </source>
</evidence>
<sequence length="723" mass="80058">MSDESYVPSPSADYASCSTAELIERISALERQLRAQTARVAALSGRATDTDTSLSRDETRSIRADDETEPSGAGAGAVGTQALGNYARRRSRSRSRSQSPSRRARPFDPSLYSTRHIALKFAYLGGRYNGYEHANGNVLPQPTIEEVLWKALRKTRLISPPVAEGADQSMDVVWDRHARLARYTDGKSGGRDEARGKVRLDLNWEGCQYSKCGRTDKGVSAFGQVIGIRVRSNRPIDTEKKQEEEEKEEEEEEHTHIAGQVSTRPRPSLSSRPENGADDGARSITSPENGGDDGARSIASTEWEDAMPSIDVDDLDADLDSYTKPFDPIRDELSYVTILNSILPPDIRVLAWCPDPPANFDARFSCRERRYKYFFTNPAFSPTPGPKGMRDADGKPARLREGWLDVEKMREAAKKLEGLHDFRNLCKIDASKQMPNCERRITFADVVEWEDTGKIFSIHPGLNESARRGESNIGSVFGAGLNLGAVLNNGQAPPSLTGPKVYAFCVNGSAFLWHQVRCMVAVLFLVGQGLEEPSVVDELLDVDKTPGRPMYEMADDKPLVLWDCIFPDTDDKDDKVGVMTDSLDWVYTGDQASHPPVNGKSDGKFGVGGVVEELWRQWREAKIQELLAGSLLDLVIGQGDGTALHRLAQGHVEDISRRSRKVFDGDNNARIAGRYVPLMKKPKMDTLHVQNAKWLTIRKARSEARSQTQTQATEATATDVEGQ</sequence>
<dbReference type="RefSeq" id="XP_007734952.1">
    <property type="nucleotide sequence ID" value="XM_007736762.1"/>
</dbReference>
<dbReference type="InterPro" id="IPR020103">
    <property type="entry name" value="PsdUridine_synth_cat_dom_sf"/>
</dbReference>
<dbReference type="InterPro" id="IPR020095">
    <property type="entry name" value="PsdUridine_synth_TruA_C"/>
</dbReference>
<gene>
    <name evidence="6" type="ORF">A1O3_06644</name>
</gene>
<dbReference type="GO" id="GO:0009982">
    <property type="term" value="F:pseudouridine synthase activity"/>
    <property type="evidence" value="ECO:0007669"/>
    <property type="project" value="InterPro"/>
</dbReference>
<feature type="compositionally biased region" description="Basic and acidic residues" evidence="4">
    <location>
        <begin position="234"/>
        <end position="244"/>
    </location>
</feature>
<feature type="region of interest" description="Disordered" evidence="4">
    <location>
        <begin position="703"/>
        <end position="723"/>
    </location>
</feature>
<evidence type="ECO:0000313" key="7">
    <source>
        <dbReference type="Proteomes" id="UP000019478"/>
    </source>
</evidence>
<evidence type="ECO:0000259" key="5">
    <source>
        <dbReference type="Pfam" id="PF01416"/>
    </source>
</evidence>
<feature type="compositionally biased region" description="Basic and acidic residues" evidence="4">
    <location>
        <begin position="54"/>
        <end position="65"/>
    </location>
</feature>
<dbReference type="AlphaFoldDB" id="W9YKR4"/>
<dbReference type="Gene3D" id="3.30.70.660">
    <property type="entry name" value="Pseudouridine synthase I, catalytic domain, C-terminal subdomain"/>
    <property type="match status" value="1"/>
</dbReference>
<dbReference type="Proteomes" id="UP000019478">
    <property type="component" value="Unassembled WGS sequence"/>
</dbReference>
<evidence type="ECO:0000256" key="3">
    <source>
        <dbReference type="ARBA" id="ARBA00023235"/>
    </source>
</evidence>
<dbReference type="GO" id="GO:0005737">
    <property type="term" value="C:cytoplasm"/>
    <property type="evidence" value="ECO:0007669"/>
    <property type="project" value="TreeGrafter"/>
</dbReference>
<feature type="region of interest" description="Disordered" evidence="4">
    <location>
        <begin position="233"/>
        <end position="296"/>
    </location>
</feature>
<dbReference type="SUPFAM" id="SSF55120">
    <property type="entry name" value="Pseudouridine synthase"/>
    <property type="match status" value="1"/>
</dbReference>
<organism evidence="6 7">
    <name type="scientific">Capronia epimyces CBS 606.96</name>
    <dbReference type="NCBI Taxonomy" id="1182542"/>
    <lineage>
        <taxon>Eukaryota</taxon>
        <taxon>Fungi</taxon>
        <taxon>Dikarya</taxon>
        <taxon>Ascomycota</taxon>
        <taxon>Pezizomycotina</taxon>
        <taxon>Eurotiomycetes</taxon>
        <taxon>Chaetothyriomycetidae</taxon>
        <taxon>Chaetothyriales</taxon>
        <taxon>Herpotrichiellaceae</taxon>
        <taxon>Capronia</taxon>
    </lineage>
</organism>
<evidence type="ECO:0000313" key="6">
    <source>
        <dbReference type="EMBL" id="EXJ82829.1"/>
    </source>
</evidence>
<feature type="compositionally biased region" description="Low complexity" evidence="4">
    <location>
        <begin position="707"/>
        <end position="723"/>
    </location>
</feature>